<dbReference type="GO" id="GO:0005634">
    <property type="term" value="C:nucleus"/>
    <property type="evidence" value="ECO:0007669"/>
    <property type="project" value="TreeGrafter"/>
</dbReference>
<dbReference type="InterPro" id="IPR018800">
    <property type="entry name" value="PRCC"/>
</dbReference>
<dbReference type="RefSeq" id="XP_020303651.1">
    <property type="nucleotide sequence ID" value="XM_020445950.1"/>
</dbReference>
<proteinExistence type="predicted"/>
<dbReference type="PANTHER" id="PTHR13621:SF2">
    <property type="entry name" value="PROLINE-RICH PROTEIN PRCC"/>
    <property type="match status" value="1"/>
</dbReference>
<dbReference type="EMBL" id="JH712167">
    <property type="protein sequence ID" value="EFO26271.2"/>
    <property type="molecule type" value="Genomic_DNA"/>
</dbReference>
<dbReference type="AlphaFoldDB" id="A0A1S0U7I8"/>
<dbReference type="FunCoup" id="A0A1S0U7I8">
    <property type="interactions" value="767"/>
</dbReference>
<dbReference type="GeneID" id="9939599"/>
<dbReference type="PANTHER" id="PTHR13621">
    <property type="entry name" value="PROLINE-RICH PROTEIN PRCC"/>
    <property type="match status" value="1"/>
</dbReference>
<dbReference type="Pfam" id="PF10253">
    <property type="entry name" value="PRCC"/>
    <property type="match status" value="1"/>
</dbReference>
<reference evidence="1" key="1">
    <citation type="submission" date="2012-04" db="EMBL/GenBank/DDBJ databases">
        <title>The Genome Sequence of Loa loa.</title>
        <authorList>
            <consortium name="The Broad Institute Genome Sequencing Platform"/>
            <consortium name="Broad Institute Genome Sequencing Center for Infectious Disease"/>
            <person name="Nutman T.B."/>
            <person name="Fink D.L."/>
            <person name="Russ C."/>
            <person name="Young S."/>
            <person name="Zeng Q."/>
            <person name="Gargeya S."/>
            <person name="Alvarado L."/>
            <person name="Berlin A."/>
            <person name="Chapman S.B."/>
            <person name="Chen Z."/>
            <person name="Freedman E."/>
            <person name="Gellesch M."/>
            <person name="Goldberg J."/>
            <person name="Griggs A."/>
            <person name="Gujja S."/>
            <person name="Heilman E.R."/>
            <person name="Heiman D."/>
            <person name="Howarth C."/>
            <person name="Mehta T."/>
            <person name="Neiman D."/>
            <person name="Pearson M."/>
            <person name="Roberts A."/>
            <person name="Saif S."/>
            <person name="Shea T."/>
            <person name="Shenoy N."/>
            <person name="Sisk P."/>
            <person name="Stolte C."/>
            <person name="Sykes S."/>
            <person name="White J."/>
            <person name="Yandava C."/>
            <person name="Haas B."/>
            <person name="Henn M.R."/>
            <person name="Nusbaum C."/>
            <person name="Birren B."/>
        </authorList>
    </citation>
    <scope>NUCLEOTIDE SEQUENCE [LARGE SCALE GENOMIC DNA]</scope>
</reference>
<accession>A0A1S0U7I8</accession>
<organism evidence="1">
    <name type="scientific">Loa loa</name>
    <name type="common">Eye worm</name>
    <name type="synonym">Filaria loa</name>
    <dbReference type="NCBI Taxonomy" id="7209"/>
    <lineage>
        <taxon>Eukaryota</taxon>
        <taxon>Metazoa</taxon>
        <taxon>Ecdysozoa</taxon>
        <taxon>Nematoda</taxon>
        <taxon>Chromadorea</taxon>
        <taxon>Rhabditida</taxon>
        <taxon>Spirurina</taxon>
        <taxon>Spiruromorpha</taxon>
        <taxon>Filarioidea</taxon>
        <taxon>Onchocercidae</taxon>
        <taxon>Loa</taxon>
    </lineage>
</organism>
<gene>
    <name evidence="1" type="ORF">LOAG_02216</name>
</gene>
<dbReference type="InParanoid" id="A0A1S0U7I8"/>
<dbReference type="KEGG" id="loa:LOAG_02216"/>
<sequence>MLSLVDYAGSDDEDIDELPDGDRIYAEVVSNPVKRLIPPNRGERTIDGFQRQEDDAVVEECDGITNAVLFRIIGYQFNLLFISSEEGSSILTNLPPSIPLANKRVQQEEELDDLVKRKDWELNKDLADNRSDGKKMVVIQAFSGLKGLVADGNQGESDKQLGHSMVASASASLLTVLPEPKNATGISKNSNLFMCNSTHSTENVEMPKVLTAREISMETKFAGEKYDASDEDDSTDFFGLKAIDDPPMVSDIISVSDASRDIKLEQIELTDDVKVENNISAFVSHPEVTAVCCDTSASTTLSGAIDDSQALCMIYSRDVAHLGGSVSNAAEAVENMVDVSVDKVLGPNVRATLLKNLHNKSLAEATLSHLANVPKSKETVSMVARRKHQITYLASVAVAREEQLAEQWSVNRHNKRTSARKYGF</sequence>
<protein>
    <submittedName>
        <fullName evidence="1">Uncharacterized protein</fullName>
    </submittedName>
</protein>
<evidence type="ECO:0000313" key="1">
    <source>
        <dbReference type="EMBL" id="EFO26271.2"/>
    </source>
</evidence>
<dbReference type="CTD" id="9939599"/>
<name>A0A1S0U7I8_LOALO</name>
<dbReference type="OrthoDB" id="206969at2759"/>